<organism evidence="2 3">
    <name type="scientific">Zophobas morio</name>
    <dbReference type="NCBI Taxonomy" id="2755281"/>
    <lineage>
        <taxon>Eukaryota</taxon>
        <taxon>Metazoa</taxon>
        <taxon>Ecdysozoa</taxon>
        <taxon>Arthropoda</taxon>
        <taxon>Hexapoda</taxon>
        <taxon>Insecta</taxon>
        <taxon>Pterygota</taxon>
        <taxon>Neoptera</taxon>
        <taxon>Endopterygota</taxon>
        <taxon>Coleoptera</taxon>
        <taxon>Polyphaga</taxon>
        <taxon>Cucujiformia</taxon>
        <taxon>Tenebrionidae</taxon>
        <taxon>Zophobas</taxon>
    </lineage>
</organism>
<evidence type="ECO:0000313" key="3">
    <source>
        <dbReference type="Proteomes" id="UP001168821"/>
    </source>
</evidence>
<evidence type="ECO:0000256" key="1">
    <source>
        <dbReference type="SAM" id="SignalP"/>
    </source>
</evidence>
<keyword evidence="3" id="KW-1185">Reference proteome</keyword>
<dbReference type="EMBL" id="JALNTZ010000275">
    <property type="protein sequence ID" value="KAJ3636298.1"/>
    <property type="molecule type" value="Genomic_DNA"/>
</dbReference>
<dbReference type="AlphaFoldDB" id="A0AA38LZZ9"/>
<name>A0AA38LZZ9_9CUCU</name>
<feature type="signal peptide" evidence="1">
    <location>
        <begin position="1"/>
        <end position="20"/>
    </location>
</feature>
<sequence length="98" mass="10713">MPAMRRLAVLLLAGPMATVADLLVYINNENPLFMTPLTNRSNNYATITVTVDERVEDLLPTLAQVSFKDASHVGDPPTTGAVVPSQARLSKCHIYDLF</sequence>
<dbReference type="Proteomes" id="UP001168821">
    <property type="component" value="Unassembled WGS sequence"/>
</dbReference>
<feature type="chain" id="PRO_5041464031" evidence="1">
    <location>
        <begin position="21"/>
        <end position="98"/>
    </location>
</feature>
<gene>
    <name evidence="2" type="ORF">Zmor_008991</name>
</gene>
<accession>A0AA38LZZ9</accession>
<evidence type="ECO:0000313" key="2">
    <source>
        <dbReference type="EMBL" id="KAJ3636298.1"/>
    </source>
</evidence>
<protein>
    <submittedName>
        <fullName evidence="2">Uncharacterized protein</fullName>
    </submittedName>
</protein>
<comment type="caution">
    <text evidence="2">The sequence shown here is derived from an EMBL/GenBank/DDBJ whole genome shotgun (WGS) entry which is preliminary data.</text>
</comment>
<reference evidence="2" key="1">
    <citation type="journal article" date="2023" name="G3 (Bethesda)">
        <title>Whole genome assemblies of Zophobas morio and Tenebrio molitor.</title>
        <authorList>
            <person name="Kaur S."/>
            <person name="Stinson S.A."/>
            <person name="diCenzo G.C."/>
        </authorList>
    </citation>
    <scope>NUCLEOTIDE SEQUENCE</scope>
    <source>
        <strain evidence="2">QUZm001</strain>
    </source>
</reference>
<proteinExistence type="predicted"/>
<keyword evidence="1" id="KW-0732">Signal</keyword>